<dbReference type="Gene3D" id="2.10.25.10">
    <property type="entry name" value="Laminin"/>
    <property type="match status" value="1"/>
</dbReference>
<accession>A0A023G2H7</accession>
<protein>
    <submittedName>
        <fullName evidence="2">Putative tick til 22</fullName>
    </submittedName>
</protein>
<name>A0A023G2H7_AMBPA</name>
<evidence type="ECO:0000313" key="2">
    <source>
        <dbReference type="EMBL" id="JAC27238.1"/>
    </source>
</evidence>
<feature type="chain" id="PRO_5001516649" evidence="1">
    <location>
        <begin position="21"/>
        <end position="166"/>
    </location>
</feature>
<feature type="signal peptide" evidence="1">
    <location>
        <begin position="1"/>
        <end position="20"/>
    </location>
</feature>
<organism evidence="2">
    <name type="scientific">Amblyomma parvum</name>
    <name type="common">South American tick</name>
    <dbReference type="NCBI Taxonomy" id="251391"/>
    <lineage>
        <taxon>Eukaryota</taxon>
        <taxon>Metazoa</taxon>
        <taxon>Ecdysozoa</taxon>
        <taxon>Arthropoda</taxon>
        <taxon>Chelicerata</taxon>
        <taxon>Arachnida</taxon>
        <taxon>Acari</taxon>
        <taxon>Parasitiformes</taxon>
        <taxon>Ixodida</taxon>
        <taxon>Ixodoidea</taxon>
        <taxon>Ixodidae</taxon>
        <taxon>Amblyomminae</taxon>
        <taxon>Amblyomma</taxon>
    </lineage>
</organism>
<dbReference type="AlphaFoldDB" id="A0A023G2H7"/>
<keyword evidence="1" id="KW-0732">Signal</keyword>
<sequence length="166" mass="18266">LPLSLLLAFATVVVLEMVIARAPQKPGGNHLGPSQKFCVPPPPAGPLIHRKCNILHDAKRYGRPCCRKNEVLKWDSSRCGENSCACLKEGGKPFACTLDLTLACYCRDGFYRHSKSGLCVKKGSVGCTLRMSEEKLFASVFPCNKAHVLSAQRLRVFLAFTSFPIR</sequence>
<dbReference type="EMBL" id="GBBL01000082">
    <property type="protein sequence ID" value="JAC27238.1"/>
    <property type="molecule type" value="mRNA"/>
</dbReference>
<evidence type="ECO:0000256" key="1">
    <source>
        <dbReference type="SAM" id="SignalP"/>
    </source>
</evidence>
<feature type="non-terminal residue" evidence="2">
    <location>
        <position position="1"/>
    </location>
</feature>
<reference evidence="2" key="1">
    <citation type="submission" date="2014-03" db="EMBL/GenBank/DDBJ databases">
        <title>The sialotranscriptome of Amblyomma triste, Amblyomma parvum and Amblyomma cajennense ticks, uncovered by 454-based RNA-seq.</title>
        <authorList>
            <person name="Garcia G.R."/>
            <person name="Gardinassi L.G."/>
            <person name="Ribeiro J.M."/>
            <person name="Anatrielo E."/>
            <person name="Ferreira B.R."/>
            <person name="Moreira H.N."/>
            <person name="Mafra C."/>
            <person name="Olegario M.M."/>
            <person name="Szabo P.J."/>
            <person name="Miranda-Santos I.K."/>
            <person name="Maruyama S.R."/>
        </authorList>
    </citation>
    <scope>NUCLEOTIDE SEQUENCE</scope>
    <source>
        <strain evidence="2">Araguapaz</strain>
        <tissue evidence="2">Salivary glands</tissue>
    </source>
</reference>
<proteinExistence type="evidence at transcript level"/>